<dbReference type="Gene3D" id="3.40.50.150">
    <property type="entry name" value="Vaccinia Virus protein VP39"/>
    <property type="match status" value="1"/>
</dbReference>
<dbReference type="SUPFAM" id="SSF53448">
    <property type="entry name" value="Nucleotide-diphospho-sugar transferases"/>
    <property type="match status" value="1"/>
</dbReference>
<name>A0A174ZNC6_9FIRM</name>
<reference evidence="1 2" key="1">
    <citation type="submission" date="2015-09" db="EMBL/GenBank/DDBJ databases">
        <authorList>
            <consortium name="Pathogen Informatics"/>
        </authorList>
    </citation>
    <scope>NUCLEOTIDE SEQUENCE [LARGE SCALE GENOMIC DNA]</scope>
    <source>
        <strain evidence="1 2">2789STDY5834878</strain>
    </source>
</reference>
<dbReference type="CDD" id="cd02440">
    <property type="entry name" value="AdoMet_MTases"/>
    <property type="match status" value="1"/>
</dbReference>
<dbReference type="Proteomes" id="UP000095780">
    <property type="component" value="Unassembled WGS sequence"/>
</dbReference>
<evidence type="ECO:0000313" key="1">
    <source>
        <dbReference type="EMBL" id="CUQ85646.1"/>
    </source>
</evidence>
<organism evidence="1 2">
    <name type="scientific">Lachnospira eligens</name>
    <dbReference type="NCBI Taxonomy" id="39485"/>
    <lineage>
        <taxon>Bacteria</taxon>
        <taxon>Bacillati</taxon>
        <taxon>Bacillota</taxon>
        <taxon>Clostridia</taxon>
        <taxon>Lachnospirales</taxon>
        <taxon>Lachnospiraceae</taxon>
        <taxon>Lachnospira</taxon>
    </lineage>
</organism>
<keyword evidence="1" id="KW-0808">Transferase</keyword>
<dbReference type="RefSeq" id="WP_055287159.1">
    <property type="nucleotide sequence ID" value="NZ_CABIXW010000004.1"/>
</dbReference>
<proteinExistence type="predicted"/>
<protein>
    <submittedName>
        <fullName evidence="1">Bifunctional 3-demethylubiquinone-9 3-methyltransferase/ 2-octaprenyl-6-hydroxy phenol methylase</fullName>
    </submittedName>
</protein>
<dbReference type="Pfam" id="PF13489">
    <property type="entry name" value="Methyltransf_23"/>
    <property type="match status" value="1"/>
</dbReference>
<gene>
    <name evidence="1" type="ORF">ERS852492_01666</name>
</gene>
<dbReference type="PANTHER" id="PTHR43861">
    <property type="entry name" value="TRANS-ACONITATE 2-METHYLTRANSFERASE-RELATED"/>
    <property type="match status" value="1"/>
</dbReference>
<keyword evidence="1" id="KW-0489">Methyltransferase</keyword>
<dbReference type="InterPro" id="IPR029063">
    <property type="entry name" value="SAM-dependent_MTases_sf"/>
</dbReference>
<dbReference type="GO" id="GO:0032259">
    <property type="term" value="P:methylation"/>
    <property type="evidence" value="ECO:0007669"/>
    <property type="project" value="UniProtKB-KW"/>
</dbReference>
<dbReference type="AlphaFoldDB" id="A0A174ZNC6"/>
<sequence>MNNISVIMIAHNKKEIIKSQIEQLSSIHNISMDSITIVDNHSSDNLCDFLVSQSRLNYIICDDKIENYSLILNTCISEFVNTQNDILILDPDSFLLPETLKKLSSALNPDNGIYAVCPQNILDISNDIHSFSAALNYVNNTDVSKINLFKIIKPEINTILLSHKLLSEHTLFDSQIISDELCLTDFCINNILNDQFTYMADNVYQYYIGNHNSYYSPTNRNCDLAYIRQKWHMNYINTIPSSNLISMINEPIDKELNVLEIGCDCGATLLAIQALYPNSTLYGIEINPISAKIASHIASVKTANIEESVDLWNDIKFDYILFGDVLEHLRNPSKVIHNCRHILKKKGKIISSIPNLMHFTVLHELINGNFHYTDTGLLDKTHIHFFTYNEIVKMYEENDFNVINTVASNLTPLLSKKDSDFIDALTKLSSHKNDMLFKAFQYITLAEIKDT</sequence>
<dbReference type="InterPro" id="IPR029044">
    <property type="entry name" value="Nucleotide-diphossugar_trans"/>
</dbReference>
<dbReference type="SUPFAM" id="SSF53335">
    <property type="entry name" value="S-adenosyl-L-methionine-dependent methyltransferases"/>
    <property type="match status" value="1"/>
</dbReference>
<evidence type="ECO:0000313" key="2">
    <source>
        <dbReference type="Proteomes" id="UP000095780"/>
    </source>
</evidence>
<dbReference type="EMBL" id="CZBV01000004">
    <property type="protein sequence ID" value="CUQ85646.1"/>
    <property type="molecule type" value="Genomic_DNA"/>
</dbReference>
<dbReference type="GO" id="GO:0008168">
    <property type="term" value="F:methyltransferase activity"/>
    <property type="evidence" value="ECO:0007669"/>
    <property type="project" value="UniProtKB-KW"/>
</dbReference>
<keyword evidence="1" id="KW-0830">Ubiquinone</keyword>
<accession>A0A174ZNC6</accession>
<dbReference type="PANTHER" id="PTHR43861:SF6">
    <property type="entry name" value="METHYLTRANSFERASE TYPE 11"/>
    <property type="match status" value="1"/>
</dbReference>